<evidence type="ECO:0000313" key="2">
    <source>
        <dbReference type="EMBL" id="KDS90711.1"/>
    </source>
</evidence>
<reference evidence="2 3" key="1">
    <citation type="journal article" date="2015" name="Genome Announc.">
        <title>Draft genome sequence of a Halorubrum H3 strain isolated from the burlinskoye salt lake (Altai Krai, Russia).</title>
        <authorList>
            <person name="Rozanov A.S."/>
            <person name="Bryanskaya A.V."/>
            <person name="Malup T.K."/>
            <person name="Kotenko A.V."/>
            <person name="Peltek S.E."/>
        </authorList>
    </citation>
    <scope>NUCLEOTIDE SEQUENCE [LARGE SCALE GENOMIC DNA]</scope>
    <source>
        <strain evidence="2 3">H3</strain>
    </source>
</reference>
<protein>
    <submittedName>
        <fullName evidence="2">Uncharacterized protein</fullName>
    </submittedName>
</protein>
<name>A0A081ETH3_9EURY</name>
<evidence type="ECO:0000256" key="1">
    <source>
        <dbReference type="SAM" id="Phobius"/>
    </source>
</evidence>
<gene>
    <name evidence="2" type="ORF">FK85_11005</name>
</gene>
<dbReference type="OrthoDB" id="312399at2157"/>
<keyword evidence="1" id="KW-0472">Membrane</keyword>
<feature type="transmembrane region" description="Helical" evidence="1">
    <location>
        <begin position="74"/>
        <end position="94"/>
    </location>
</feature>
<keyword evidence="1" id="KW-0812">Transmembrane</keyword>
<feature type="transmembrane region" description="Helical" evidence="1">
    <location>
        <begin position="45"/>
        <end position="65"/>
    </location>
</feature>
<sequence>MSPANVALAPSRRALGIGLFAGLAHLIVGGALSVWFGFSWAANPFLAYVALGGLLLGAVPVVLLVENRLVAPSIVVAVAFVASAYGTWSVYVAPEVIPAPVGPTPFGWYLIGWVVVLGAALVTGGVEYGLRRVVST</sequence>
<dbReference type="AlphaFoldDB" id="A0A081ETH3"/>
<organism evidence="2 3">
    <name type="scientific">Halorubrum saccharovorum</name>
    <dbReference type="NCBI Taxonomy" id="2248"/>
    <lineage>
        <taxon>Archaea</taxon>
        <taxon>Methanobacteriati</taxon>
        <taxon>Methanobacteriota</taxon>
        <taxon>Stenosarchaea group</taxon>
        <taxon>Halobacteria</taxon>
        <taxon>Halobacteriales</taxon>
        <taxon>Haloferacaceae</taxon>
        <taxon>Halorubrum</taxon>
    </lineage>
</organism>
<evidence type="ECO:0000313" key="3">
    <source>
        <dbReference type="Proteomes" id="UP000053331"/>
    </source>
</evidence>
<feature type="transmembrane region" description="Helical" evidence="1">
    <location>
        <begin position="14"/>
        <end position="39"/>
    </location>
</feature>
<feature type="transmembrane region" description="Helical" evidence="1">
    <location>
        <begin position="106"/>
        <end position="130"/>
    </location>
</feature>
<dbReference type="EMBL" id="JNFH02000169">
    <property type="protein sequence ID" value="KDS90711.1"/>
    <property type="molecule type" value="Genomic_DNA"/>
</dbReference>
<accession>A0A081ETH3</accession>
<keyword evidence="3" id="KW-1185">Reference proteome</keyword>
<comment type="caution">
    <text evidence="2">The sequence shown here is derived from an EMBL/GenBank/DDBJ whole genome shotgun (WGS) entry which is preliminary data.</text>
</comment>
<dbReference type="RefSeq" id="WP_050027188.1">
    <property type="nucleotide sequence ID" value="NZ_JNFH02000169.1"/>
</dbReference>
<proteinExistence type="predicted"/>
<keyword evidence="1" id="KW-1133">Transmembrane helix</keyword>
<dbReference type="Proteomes" id="UP000053331">
    <property type="component" value="Unassembled WGS sequence"/>
</dbReference>